<dbReference type="InterPro" id="IPR036953">
    <property type="entry name" value="GreA/GreB_C_sf"/>
</dbReference>
<keyword evidence="3" id="KW-0251">Elongation factor</keyword>
<keyword evidence="3" id="KW-0648">Protein biosynthesis</keyword>
<keyword evidence="4" id="KW-1185">Reference proteome</keyword>
<evidence type="ECO:0000259" key="2">
    <source>
        <dbReference type="Pfam" id="PF14760"/>
    </source>
</evidence>
<evidence type="ECO:0000259" key="1">
    <source>
        <dbReference type="Pfam" id="PF01272"/>
    </source>
</evidence>
<comment type="caution">
    <text evidence="3">The sequence shown here is derived from an EMBL/GenBank/DDBJ whole genome shotgun (WGS) entry which is preliminary data.</text>
</comment>
<protein>
    <submittedName>
        <fullName evidence="3">Transcription elongation factor GreAB</fullName>
    </submittedName>
</protein>
<dbReference type="Proteomes" id="UP000306317">
    <property type="component" value="Unassembled WGS sequence"/>
</dbReference>
<dbReference type="Gene3D" id="3.10.50.30">
    <property type="entry name" value="Transcription elongation factor, GreA/GreB, C-terminal domain"/>
    <property type="match status" value="1"/>
</dbReference>
<organism evidence="3 4">
    <name type="scientific">Rhodanobacter lindaniclasticus</name>
    <dbReference type="NCBI Taxonomy" id="75310"/>
    <lineage>
        <taxon>Bacteria</taxon>
        <taxon>Pseudomonadati</taxon>
        <taxon>Pseudomonadota</taxon>
        <taxon>Gammaproteobacteria</taxon>
        <taxon>Lysobacterales</taxon>
        <taxon>Rhodanobacteraceae</taxon>
        <taxon>Rhodanobacter</taxon>
    </lineage>
</organism>
<dbReference type="EMBL" id="MWIO01000027">
    <property type="protein sequence ID" value="THD07265.1"/>
    <property type="molecule type" value="Genomic_DNA"/>
</dbReference>
<accession>A0A4S3KF99</accession>
<feature type="domain" description="Regulator of nucleoside diphosphate kinase N-terminal" evidence="2">
    <location>
        <begin position="5"/>
        <end position="44"/>
    </location>
</feature>
<sequence>MSQSAITVSRIDMDRIEALLERLPAAEADKLQALRAELDRADVVEPADMPPHIVTMNSTVVFEDEANGEKLTLTLVYPTGAGAPGTVSILAPVGSALLGLARGQQIDWPMPDGRKRRLKVLEITYQPEAAGDLHR</sequence>
<name>A0A4S3KF99_9GAMM</name>
<dbReference type="GO" id="GO:0006354">
    <property type="term" value="P:DNA-templated transcription elongation"/>
    <property type="evidence" value="ECO:0007669"/>
    <property type="project" value="TreeGrafter"/>
</dbReference>
<dbReference type="Pfam" id="PF01272">
    <property type="entry name" value="GreA_GreB"/>
    <property type="match status" value="1"/>
</dbReference>
<dbReference type="SUPFAM" id="SSF54534">
    <property type="entry name" value="FKBP-like"/>
    <property type="match status" value="1"/>
</dbReference>
<reference evidence="3 4" key="1">
    <citation type="submission" date="2017-02" db="EMBL/GenBank/DDBJ databases">
        <title>Whole genome sequencing of Rhodanobacter lindaniclasticus DSM 17932.</title>
        <authorList>
            <person name="Kumar S."/>
            <person name="Patil P."/>
            <person name="Patil P.B."/>
        </authorList>
    </citation>
    <scope>NUCLEOTIDE SEQUENCE [LARGE SCALE GENOMIC DNA]</scope>
    <source>
        <strain evidence="3 4">DSM 17932</strain>
    </source>
</reference>
<dbReference type="RefSeq" id="WP_136258612.1">
    <property type="nucleotide sequence ID" value="NZ_MWIO01000027.1"/>
</dbReference>
<dbReference type="InterPro" id="IPR029462">
    <property type="entry name" value="Rnk_N"/>
</dbReference>
<evidence type="ECO:0000313" key="3">
    <source>
        <dbReference type="EMBL" id="THD07265.1"/>
    </source>
</evidence>
<proteinExistence type="predicted"/>
<dbReference type="GO" id="GO:0032784">
    <property type="term" value="P:regulation of DNA-templated transcription elongation"/>
    <property type="evidence" value="ECO:0007669"/>
    <property type="project" value="InterPro"/>
</dbReference>
<dbReference type="InterPro" id="IPR001437">
    <property type="entry name" value="Tscrpt_elong_fac_GreA/B_C"/>
</dbReference>
<feature type="domain" description="Transcription elongation factor GreA/GreB C-terminal" evidence="1">
    <location>
        <begin position="52"/>
        <end position="125"/>
    </location>
</feature>
<dbReference type="GO" id="GO:0003746">
    <property type="term" value="F:translation elongation factor activity"/>
    <property type="evidence" value="ECO:0007669"/>
    <property type="project" value="UniProtKB-KW"/>
</dbReference>
<dbReference type="AlphaFoldDB" id="A0A4S3KF99"/>
<dbReference type="Gene3D" id="1.10.286.20">
    <property type="match status" value="1"/>
</dbReference>
<dbReference type="OrthoDB" id="192847at2"/>
<dbReference type="GO" id="GO:0070063">
    <property type="term" value="F:RNA polymerase binding"/>
    <property type="evidence" value="ECO:0007669"/>
    <property type="project" value="InterPro"/>
</dbReference>
<dbReference type="Pfam" id="PF14760">
    <property type="entry name" value="Rnk_N"/>
    <property type="match status" value="1"/>
</dbReference>
<dbReference type="PANTHER" id="PTHR30437">
    <property type="entry name" value="TRANSCRIPTION ELONGATION FACTOR GREA"/>
    <property type="match status" value="1"/>
</dbReference>
<dbReference type="InterPro" id="IPR023459">
    <property type="entry name" value="Tscrpt_elong_fac_GreA/B_fam"/>
</dbReference>
<dbReference type="PANTHER" id="PTHR30437:SF5">
    <property type="entry name" value="REGULATOR OF NUCLEOSIDE DIPHOSPHATE KINASE"/>
    <property type="match status" value="1"/>
</dbReference>
<gene>
    <name evidence="3" type="ORF">B1991_10145</name>
</gene>
<evidence type="ECO:0000313" key="4">
    <source>
        <dbReference type="Proteomes" id="UP000306317"/>
    </source>
</evidence>
<dbReference type="GO" id="GO:0003677">
    <property type="term" value="F:DNA binding"/>
    <property type="evidence" value="ECO:0007669"/>
    <property type="project" value="InterPro"/>
</dbReference>
<dbReference type="FunFam" id="3.10.50.30:FF:000002">
    <property type="entry name" value="Regulator of nucleoside diphosphate kinase"/>
    <property type="match status" value="1"/>
</dbReference>
<dbReference type="NCBIfam" id="NF004396">
    <property type="entry name" value="PRK05753.1"/>
    <property type="match status" value="1"/>
</dbReference>